<proteinExistence type="predicted"/>
<dbReference type="GO" id="GO:0004364">
    <property type="term" value="F:glutathione transferase activity"/>
    <property type="evidence" value="ECO:0007669"/>
    <property type="project" value="TreeGrafter"/>
</dbReference>
<sequence>MVTRRRPAAPPADAPEAPRPKRVSRRAPAAGPSLALLPAEPAGRAIATPAARSATLTLSSKNYSSWSLRGWLLARFAGLDFEEEMLSTDNADVRAEILLLAPSMLVPCLHHGSGPAEVRVWDTLAIGEYLHELFPEAGLLPTARAARAHCRAICGEMHSGFSALRSALPMNLKARFPGFKVWSRAQADIDRIVQIWTECFDAYGGPWLFGAHRCMADAMYAPVVTRLHTYDVRLSDRRLIEYCQRVLAMPEMQAWIADARLEPEDIDELEAEF</sequence>
<name>A0A9X1BRC2_9BURK</name>
<dbReference type="RefSeq" id="WP_201825277.1">
    <property type="nucleotide sequence ID" value="NZ_JAERRA010000001.1"/>
</dbReference>
<reference evidence="3 4" key="1">
    <citation type="submission" date="2021-01" db="EMBL/GenBank/DDBJ databases">
        <title>Piscinibacter sp. Jin2 Genome sequencing and assembly.</title>
        <authorList>
            <person name="Kim I."/>
        </authorList>
    </citation>
    <scope>NUCLEOTIDE SEQUENCE [LARGE SCALE GENOMIC DNA]</scope>
    <source>
        <strain evidence="3 4">Jin2</strain>
    </source>
</reference>
<dbReference type="CDD" id="cd03043">
    <property type="entry name" value="GST_N_1"/>
    <property type="match status" value="1"/>
</dbReference>
<dbReference type="Gene3D" id="1.20.1050.10">
    <property type="match status" value="1"/>
</dbReference>
<feature type="domain" description="GST N-terminal" evidence="2">
    <location>
        <begin position="54"/>
        <end position="138"/>
    </location>
</feature>
<accession>A0A9X1BRC2</accession>
<dbReference type="CDD" id="cd03194">
    <property type="entry name" value="GST_C_3"/>
    <property type="match status" value="1"/>
</dbReference>
<dbReference type="Pfam" id="PF13409">
    <property type="entry name" value="GST_N_2"/>
    <property type="match status" value="1"/>
</dbReference>
<dbReference type="InterPro" id="IPR004045">
    <property type="entry name" value="Glutathione_S-Trfase_N"/>
</dbReference>
<dbReference type="Gene3D" id="3.40.30.10">
    <property type="entry name" value="Glutaredoxin"/>
    <property type="match status" value="1"/>
</dbReference>
<organism evidence="3 4">
    <name type="scientific">Aquariibacter lacus</name>
    <dbReference type="NCBI Taxonomy" id="2801332"/>
    <lineage>
        <taxon>Bacteria</taxon>
        <taxon>Pseudomonadati</taxon>
        <taxon>Pseudomonadota</taxon>
        <taxon>Betaproteobacteria</taxon>
        <taxon>Burkholderiales</taxon>
        <taxon>Sphaerotilaceae</taxon>
        <taxon>Aquariibacter</taxon>
    </lineage>
</organism>
<keyword evidence="4" id="KW-1185">Reference proteome</keyword>
<dbReference type="PANTHER" id="PTHR42673:SF4">
    <property type="entry name" value="MALEYLACETOACETATE ISOMERASE"/>
    <property type="match status" value="1"/>
</dbReference>
<dbReference type="GO" id="GO:0006749">
    <property type="term" value="P:glutathione metabolic process"/>
    <property type="evidence" value="ECO:0007669"/>
    <property type="project" value="TreeGrafter"/>
</dbReference>
<dbReference type="SUPFAM" id="SSF52833">
    <property type="entry name" value="Thioredoxin-like"/>
    <property type="match status" value="1"/>
</dbReference>
<dbReference type="SUPFAM" id="SSF47616">
    <property type="entry name" value="GST C-terminal domain-like"/>
    <property type="match status" value="1"/>
</dbReference>
<dbReference type="GO" id="GO:0006559">
    <property type="term" value="P:L-phenylalanine catabolic process"/>
    <property type="evidence" value="ECO:0007669"/>
    <property type="project" value="TreeGrafter"/>
</dbReference>
<dbReference type="PANTHER" id="PTHR42673">
    <property type="entry name" value="MALEYLACETOACETATE ISOMERASE"/>
    <property type="match status" value="1"/>
</dbReference>
<evidence type="ECO:0000256" key="1">
    <source>
        <dbReference type="SAM" id="MobiDB-lite"/>
    </source>
</evidence>
<dbReference type="PROSITE" id="PS50404">
    <property type="entry name" value="GST_NTER"/>
    <property type="match status" value="1"/>
</dbReference>
<dbReference type="InterPro" id="IPR036282">
    <property type="entry name" value="Glutathione-S-Trfase_C_sf"/>
</dbReference>
<feature type="region of interest" description="Disordered" evidence="1">
    <location>
        <begin position="1"/>
        <end position="30"/>
    </location>
</feature>
<evidence type="ECO:0000313" key="3">
    <source>
        <dbReference type="EMBL" id="MBL0719779.1"/>
    </source>
</evidence>
<protein>
    <submittedName>
        <fullName evidence="3">Glutathione S-transferase family protein</fullName>
    </submittedName>
</protein>
<evidence type="ECO:0000259" key="2">
    <source>
        <dbReference type="PROSITE" id="PS50404"/>
    </source>
</evidence>
<dbReference type="EMBL" id="JAERRA010000001">
    <property type="protein sequence ID" value="MBL0719779.1"/>
    <property type="molecule type" value="Genomic_DNA"/>
</dbReference>
<dbReference type="InterPro" id="IPR036249">
    <property type="entry name" value="Thioredoxin-like_sf"/>
</dbReference>
<comment type="caution">
    <text evidence="3">The sequence shown here is derived from an EMBL/GenBank/DDBJ whole genome shotgun (WGS) entry which is preliminary data.</text>
</comment>
<dbReference type="GO" id="GO:0016034">
    <property type="term" value="F:maleylacetoacetate isomerase activity"/>
    <property type="evidence" value="ECO:0007669"/>
    <property type="project" value="TreeGrafter"/>
</dbReference>
<dbReference type="Proteomes" id="UP000643207">
    <property type="component" value="Unassembled WGS sequence"/>
</dbReference>
<dbReference type="AlphaFoldDB" id="A0A9X1BRC2"/>
<evidence type="ECO:0000313" key="4">
    <source>
        <dbReference type="Proteomes" id="UP000643207"/>
    </source>
</evidence>
<gene>
    <name evidence="3" type="ORF">JI742_07745</name>
</gene>